<feature type="region of interest" description="Disordered" evidence="1">
    <location>
        <begin position="213"/>
        <end position="234"/>
    </location>
</feature>
<dbReference type="AlphaFoldDB" id="A0A0H2QZB7"/>
<reference evidence="2 3" key="1">
    <citation type="submission" date="2015-04" db="EMBL/GenBank/DDBJ databases">
        <title>Complete genome sequence of Schizopora paradoxa KUC8140, a cosmopolitan wood degrader in East Asia.</title>
        <authorList>
            <consortium name="DOE Joint Genome Institute"/>
            <person name="Min B."/>
            <person name="Park H."/>
            <person name="Jang Y."/>
            <person name="Kim J.-J."/>
            <person name="Kim K.H."/>
            <person name="Pangilinan J."/>
            <person name="Lipzen A."/>
            <person name="Riley R."/>
            <person name="Grigoriev I.V."/>
            <person name="Spatafora J.W."/>
            <person name="Choi I.-G."/>
        </authorList>
    </citation>
    <scope>NUCLEOTIDE SEQUENCE [LARGE SCALE GENOMIC DNA]</scope>
    <source>
        <strain evidence="2 3">KUC8140</strain>
    </source>
</reference>
<gene>
    <name evidence="2" type="ORF">SCHPADRAFT_947479</name>
</gene>
<dbReference type="Proteomes" id="UP000053477">
    <property type="component" value="Unassembled WGS sequence"/>
</dbReference>
<organism evidence="2 3">
    <name type="scientific">Schizopora paradoxa</name>
    <dbReference type="NCBI Taxonomy" id="27342"/>
    <lineage>
        <taxon>Eukaryota</taxon>
        <taxon>Fungi</taxon>
        <taxon>Dikarya</taxon>
        <taxon>Basidiomycota</taxon>
        <taxon>Agaricomycotina</taxon>
        <taxon>Agaricomycetes</taxon>
        <taxon>Hymenochaetales</taxon>
        <taxon>Schizoporaceae</taxon>
        <taxon>Schizopora</taxon>
    </lineage>
</organism>
<evidence type="ECO:0000313" key="2">
    <source>
        <dbReference type="EMBL" id="KLO04734.1"/>
    </source>
</evidence>
<evidence type="ECO:0000313" key="3">
    <source>
        <dbReference type="Proteomes" id="UP000053477"/>
    </source>
</evidence>
<dbReference type="EMBL" id="KQ086447">
    <property type="protein sequence ID" value="KLO04734.1"/>
    <property type="molecule type" value="Genomic_DNA"/>
</dbReference>
<dbReference type="InParanoid" id="A0A0H2QZB7"/>
<protein>
    <submittedName>
        <fullName evidence="2">Uncharacterized protein</fullName>
    </submittedName>
</protein>
<keyword evidence="3" id="KW-1185">Reference proteome</keyword>
<name>A0A0H2QZB7_9AGAM</name>
<accession>A0A0H2QZB7</accession>
<proteinExistence type="predicted"/>
<sequence length="304" mass="33550">MSISLLIFDAPNSRAPKPIEDHSGVASMKFNLVNPPQCWRVVYMYMKKFDGVGVNCFTIRFAILCKLCSNHINTNTTLDDHFDVVFNLLQLLPAEPDIQFNNNNNDIDQIPLLFWRTSSSPETKTKEKLIIMPPPPSMSRYPSEFETPTSSCFNVDSLSTPSHRLSNVRTSLAVQHCPSHAPTPVIVVFHAPPEREYNPLTRTQTTYVTPQLNARPASSAAIPTSRKASTPSFPTSINCSSPHAASFLASSCPQFNNPPINPTLSLPNPTPGSSKCASLPAHRLTVAENTSMQRGALDEVEERM</sequence>
<evidence type="ECO:0000256" key="1">
    <source>
        <dbReference type="SAM" id="MobiDB-lite"/>
    </source>
</evidence>